<dbReference type="OrthoDB" id="273257at2759"/>
<dbReference type="STRING" id="195883.A0A482WP90"/>
<organism evidence="2 3">
    <name type="scientific">Laodelphax striatellus</name>
    <name type="common">Small brown planthopper</name>
    <name type="synonym">Delphax striatella</name>
    <dbReference type="NCBI Taxonomy" id="195883"/>
    <lineage>
        <taxon>Eukaryota</taxon>
        <taxon>Metazoa</taxon>
        <taxon>Ecdysozoa</taxon>
        <taxon>Arthropoda</taxon>
        <taxon>Hexapoda</taxon>
        <taxon>Insecta</taxon>
        <taxon>Pterygota</taxon>
        <taxon>Neoptera</taxon>
        <taxon>Paraneoptera</taxon>
        <taxon>Hemiptera</taxon>
        <taxon>Auchenorrhyncha</taxon>
        <taxon>Fulgoroidea</taxon>
        <taxon>Delphacidae</taxon>
        <taxon>Criomorphinae</taxon>
        <taxon>Laodelphax</taxon>
    </lineage>
</organism>
<name>A0A482WP90_LAOST</name>
<evidence type="ECO:0000313" key="3">
    <source>
        <dbReference type="Proteomes" id="UP000291343"/>
    </source>
</evidence>
<proteinExistence type="predicted"/>
<accession>A0A482WP90</accession>
<dbReference type="Proteomes" id="UP000291343">
    <property type="component" value="Unassembled WGS sequence"/>
</dbReference>
<feature type="domain" description="Potassium channel inwardly rectifying transmembrane" evidence="1">
    <location>
        <begin position="130"/>
        <end position="180"/>
    </location>
</feature>
<evidence type="ECO:0000313" key="2">
    <source>
        <dbReference type="EMBL" id="RZF35425.1"/>
    </source>
</evidence>
<dbReference type="InterPro" id="IPR040445">
    <property type="entry name" value="Kir_TM"/>
</dbReference>
<dbReference type="InParanoid" id="A0A482WP90"/>
<dbReference type="AlphaFoldDB" id="A0A482WP90"/>
<protein>
    <recommendedName>
        <fullName evidence="1">Potassium channel inwardly rectifying transmembrane domain-containing protein</fullName>
    </recommendedName>
</protein>
<keyword evidence="3" id="KW-1185">Reference proteome</keyword>
<sequence>MSTRQEDNSSITRSIENVFDRHFASSTKLSTSEPSKLSRSLLEENLFSAPTATMEDDFKYFDDDNNSNQDAYHDEDTCPVVEGLSEFTASPTLIHVTTLGSHLPEHHRKHHGKHYRFPTASYRKARRRAVFKNGDRNVAQINISKRRRRYMQDIFTTLCGRAMALDAAGVRHSFLLSWLGVRLRVG</sequence>
<dbReference type="EMBL" id="QKKF02028332">
    <property type="protein sequence ID" value="RZF35425.1"/>
    <property type="molecule type" value="Genomic_DNA"/>
</dbReference>
<comment type="caution">
    <text evidence="2">The sequence shown here is derived from an EMBL/GenBank/DDBJ whole genome shotgun (WGS) entry which is preliminary data.</text>
</comment>
<dbReference type="Pfam" id="PF01007">
    <property type="entry name" value="IRK"/>
    <property type="match status" value="1"/>
</dbReference>
<reference evidence="2 3" key="1">
    <citation type="journal article" date="2017" name="Gigascience">
        <title>Genome sequence of the small brown planthopper, Laodelphax striatellus.</title>
        <authorList>
            <person name="Zhu J."/>
            <person name="Jiang F."/>
            <person name="Wang X."/>
            <person name="Yang P."/>
            <person name="Bao Y."/>
            <person name="Zhao W."/>
            <person name="Wang W."/>
            <person name="Lu H."/>
            <person name="Wang Q."/>
            <person name="Cui N."/>
            <person name="Li J."/>
            <person name="Chen X."/>
            <person name="Luo L."/>
            <person name="Yu J."/>
            <person name="Kang L."/>
            <person name="Cui F."/>
        </authorList>
    </citation>
    <scope>NUCLEOTIDE SEQUENCE [LARGE SCALE GENOMIC DNA]</scope>
    <source>
        <strain evidence="2">Lst14</strain>
    </source>
</reference>
<gene>
    <name evidence="2" type="ORF">LSTR_LSTR006969</name>
</gene>
<evidence type="ECO:0000259" key="1">
    <source>
        <dbReference type="Pfam" id="PF01007"/>
    </source>
</evidence>